<evidence type="ECO:0000313" key="1">
    <source>
        <dbReference type="EMBL" id="CAE6504808.1"/>
    </source>
</evidence>
<proteinExistence type="predicted"/>
<accession>A0A8H3CYH2</accession>
<comment type="caution">
    <text evidence="1">The sequence shown here is derived from an EMBL/GenBank/DDBJ whole genome shotgun (WGS) entry which is preliminary data.</text>
</comment>
<gene>
    <name evidence="1" type="ORF">RDB_LOCUS144314</name>
</gene>
<organism evidence="1 2">
    <name type="scientific">Rhizoctonia solani</name>
    <dbReference type="NCBI Taxonomy" id="456999"/>
    <lineage>
        <taxon>Eukaryota</taxon>
        <taxon>Fungi</taxon>
        <taxon>Dikarya</taxon>
        <taxon>Basidiomycota</taxon>
        <taxon>Agaricomycotina</taxon>
        <taxon>Agaricomycetes</taxon>
        <taxon>Cantharellales</taxon>
        <taxon>Ceratobasidiaceae</taxon>
        <taxon>Rhizoctonia</taxon>
    </lineage>
</organism>
<dbReference type="EMBL" id="CAJMWT010005346">
    <property type="protein sequence ID" value="CAE6504808.1"/>
    <property type="molecule type" value="Genomic_DNA"/>
</dbReference>
<protein>
    <submittedName>
        <fullName evidence="1">Uncharacterized protein</fullName>
    </submittedName>
</protein>
<evidence type="ECO:0000313" key="2">
    <source>
        <dbReference type="Proteomes" id="UP000663843"/>
    </source>
</evidence>
<sequence length="143" mass="16453">MFFYTVPASAMPWYQYSLSFALYQIAHSSIISQVLSSALKDTSGHVFTHESYFNQVYIGARSPRHDPTFVYDGYLTALANLLNFLTQAGYMHQDAHVYMEIDGHLRNLLLIAHSRCASRIPLDLINDREWNLFLADFMQVLKP</sequence>
<name>A0A8H3CYH2_9AGAM</name>
<dbReference type="AlphaFoldDB" id="A0A8H3CYH2"/>
<dbReference type="Proteomes" id="UP000663843">
    <property type="component" value="Unassembled WGS sequence"/>
</dbReference>
<reference evidence="1" key="1">
    <citation type="submission" date="2021-01" db="EMBL/GenBank/DDBJ databases">
        <authorList>
            <person name="Kaushik A."/>
        </authorList>
    </citation>
    <scope>NUCLEOTIDE SEQUENCE</scope>
    <source>
        <strain evidence="1">AG2-2IIIB</strain>
    </source>
</reference>